<dbReference type="SUPFAM" id="SSF101148">
    <property type="entry name" value="Plant invertase/pectin methylesterase inhibitor"/>
    <property type="match status" value="1"/>
</dbReference>
<organism evidence="6 7">
    <name type="scientific">Rubus argutus</name>
    <name type="common">Southern blackberry</name>
    <dbReference type="NCBI Taxonomy" id="59490"/>
    <lineage>
        <taxon>Eukaryota</taxon>
        <taxon>Viridiplantae</taxon>
        <taxon>Streptophyta</taxon>
        <taxon>Embryophyta</taxon>
        <taxon>Tracheophyta</taxon>
        <taxon>Spermatophyta</taxon>
        <taxon>Magnoliopsida</taxon>
        <taxon>eudicotyledons</taxon>
        <taxon>Gunneridae</taxon>
        <taxon>Pentapetalae</taxon>
        <taxon>rosids</taxon>
        <taxon>fabids</taxon>
        <taxon>Rosales</taxon>
        <taxon>Rosaceae</taxon>
        <taxon>Rosoideae</taxon>
        <taxon>Rosoideae incertae sedis</taxon>
        <taxon>Rubus</taxon>
    </lineage>
</organism>
<name>A0AAW1W631_RUBAR</name>
<proteinExistence type="inferred from homology"/>
<keyword evidence="2" id="KW-1015">Disulfide bond</keyword>
<keyword evidence="7" id="KW-1185">Reference proteome</keyword>
<dbReference type="EMBL" id="JBEDUW010000006">
    <property type="protein sequence ID" value="KAK9920033.1"/>
    <property type="molecule type" value="Genomic_DNA"/>
</dbReference>
<comment type="similarity">
    <text evidence="3">Belongs to the PMEI family.</text>
</comment>
<dbReference type="AlphaFoldDB" id="A0AAW1W631"/>
<accession>A0AAW1W631</accession>
<evidence type="ECO:0000259" key="5">
    <source>
        <dbReference type="SMART" id="SM00856"/>
    </source>
</evidence>
<dbReference type="Proteomes" id="UP001457282">
    <property type="component" value="Unassembled WGS sequence"/>
</dbReference>
<dbReference type="CDD" id="cd15797">
    <property type="entry name" value="PMEI"/>
    <property type="match status" value="1"/>
</dbReference>
<evidence type="ECO:0000313" key="6">
    <source>
        <dbReference type="EMBL" id="KAK9920033.1"/>
    </source>
</evidence>
<evidence type="ECO:0000256" key="2">
    <source>
        <dbReference type="ARBA" id="ARBA00023157"/>
    </source>
</evidence>
<dbReference type="InterPro" id="IPR035513">
    <property type="entry name" value="Invertase/methylesterase_inhib"/>
</dbReference>
<feature type="chain" id="PRO_5043957317" description="Pectinesterase inhibitor domain-containing protein" evidence="4">
    <location>
        <begin position="28"/>
        <end position="225"/>
    </location>
</feature>
<dbReference type="InterPro" id="IPR006501">
    <property type="entry name" value="Pectinesterase_inhib_dom"/>
</dbReference>
<dbReference type="SMART" id="SM00856">
    <property type="entry name" value="PMEI"/>
    <property type="match status" value="1"/>
</dbReference>
<evidence type="ECO:0000313" key="7">
    <source>
        <dbReference type="Proteomes" id="UP001457282"/>
    </source>
</evidence>
<dbReference type="InterPro" id="IPR052421">
    <property type="entry name" value="PCW_Enzyme_Inhibitor"/>
</dbReference>
<dbReference type="PANTHER" id="PTHR36710:SF1">
    <property type="entry name" value="F14J9.2 PROTEIN"/>
    <property type="match status" value="1"/>
</dbReference>
<protein>
    <recommendedName>
        <fullName evidence="5">Pectinesterase inhibitor domain-containing protein</fullName>
    </recommendedName>
</protein>
<keyword evidence="1 4" id="KW-0732">Signal</keyword>
<reference evidence="6 7" key="1">
    <citation type="journal article" date="2023" name="G3 (Bethesda)">
        <title>A chromosome-length genome assembly and annotation of blackberry (Rubus argutus, cv. 'Hillquist').</title>
        <authorList>
            <person name="Bruna T."/>
            <person name="Aryal R."/>
            <person name="Dudchenko O."/>
            <person name="Sargent D.J."/>
            <person name="Mead D."/>
            <person name="Buti M."/>
            <person name="Cavallini A."/>
            <person name="Hytonen T."/>
            <person name="Andres J."/>
            <person name="Pham M."/>
            <person name="Weisz D."/>
            <person name="Mascagni F."/>
            <person name="Usai G."/>
            <person name="Natali L."/>
            <person name="Bassil N."/>
            <person name="Fernandez G.E."/>
            <person name="Lomsadze A."/>
            <person name="Armour M."/>
            <person name="Olukolu B."/>
            <person name="Poorten T."/>
            <person name="Britton C."/>
            <person name="Davik J."/>
            <person name="Ashrafi H."/>
            <person name="Aiden E.L."/>
            <person name="Borodovsky M."/>
            <person name="Worthington M."/>
        </authorList>
    </citation>
    <scope>NUCLEOTIDE SEQUENCE [LARGE SCALE GENOMIC DNA]</scope>
    <source>
        <strain evidence="6">PI 553951</strain>
    </source>
</reference>
<feature type="domain" description="Pectinesterase inhibitor" evidence="5">
    <location>
        <begin position="29"/>
        <end position="174"/>
    </location>
</feature>
<gene>
    <name evidence="6" type="ORF">M0R45_028599</name>
</gene>
<evidence type="ECO:0000256" key="1">
    <source>
        <dbReference type="ARBA" id="ARBA00022729"/>
    </source>
</evidence>
<dbReference type="Pfam" id="PF04043">
    <property type="entry name" value="PMEI"/>
    <property type="match status" value="1"/>
</dbReference>
<comment type="caution">
    <text evidence="6">The sequence shown here is derived from an EMBL/GenBank/DDBJ whole genome shotgun (WGS) entry which is preliminary data.</text>
</comment>
<evidence type="ECO:0000256" key="3">
    <source>
        <dbReference type="ARBA" id="ARBA00038471"/>
    </source>
</evidence>
<sequence length="225" mass="25391">MAFANNLVFVSLLLVVFLMTNIQPSLSQSTQQLIEKICRSTEDYGFCRKTFEAHLKSPNADIVAVTQITVEEATDHATKTHQFIRQTLEKTRDPALKNELTECENAYREIAQSFASAAVAFFDKDYDSVEKDERPTTRLEASCEQTLHSPPKKQRILDERNREMRILITMSLGSVQELLRPRHSAPAPLAVAPSRAPVDPLKDINRQMRILVAMAVVTGHVHLGY</sequence>
<dbReference type="PANTHER" id="PTHR36710">
    <property type="entry name" value="PECTINESTERASE INHIBITOR-LIKE"/>
    <property type="match status" value="1"/>
</dbReference>
<feature type="signal peptide" evidence="4">
    <location>
        <begin position="1"/>
        <end position="27"/>
    </location>
</feature>
<evidence type="ECO:0000256" key="4">
    <source>
        <dbReference type="SAM" id="SignalP"/>
    </source>
</evidence>
<dbReference type="NCBIfam" id="TIGR01614">
    <property type="entry name" value="PME_inhib"/>
    <property type="match status" value="1"/>
</dbReference>
<dbReference type="Gene3D" id="1.20.140.40">
    <property type="entry name" value="Invertase/pectin methylesterase inhibitor family protein"/>
    <property type="match status" value="1"/>
</dbReference>
<dbReference type="InterPro" id="IPR034086">
    <property type="entry name" value="PMEI_plant"/>
</dbReference>
<dbReference type="GO" id="GO:0046910">
    <property type="term" value="F:pectinesterase inhibitor activity"/>
    <property type="evidence" value="ECO:0007669"/>
    <property type="project" value="InterPro"/>
</dbReference>